<dbReference type="Proteomes" id="UP001181693">
    <property type="component" value="Unassembled WGS sequence"/>
</dbReference>
<dbReference type="InterPro" id="IPR004154">
    <property type="entry name" value="Anticodon-bd"/>
</dbReference>
<evidence type="ECO:0000256" key="2">
    <source>
        <dbReference type="ARBA" id="ARBA00022705"/>
    </source>
</evidence>
<dbReference type="InterPro" id="IPR036621">
    <property type="entry name" value="Anticodon-bd_dom_sf"/>
</dbReference>
<evidence type="ECO:0000256" key="4">
    <source>
        <dbReference type="ARBA" id="ARBA00023128"/>
    </source>
</evidence>
<dbReference type="CDD" id="cd02426">
    <property type="entry name" value="Pol_gamma_b_Cterm"/>
    <property type="match status" value="1"/>
</dbReference>
<keyword evidence="2" id="KW-0235">DNA replication</keyword>
<evidence type="ECO:0000256" key="1">
    <source>
        <dbReference type="ARBA" id="ARBA00004173"/>
    </source>
</evidence>
<dbReference type="GO" id="GO:0005739">
    <property type="term" value="C:mitochondrion"/>
    <property type="evidence" value="ECO:0007669"/>
    <property type="project" value="UniProtKB-SubCell"/>
</dbReference>
<comment type="subcellular location">
    <subcellularLocation>
        <location evidence="1">Mitochondrion</location>
    </subcellularLocation>
</comment>
<name>A0AAV3AC22_PYXAD</name>
<proteinExistence type="predicted"/>
<evidence type="ECO:0000313" key="6">
    <source>
        <dbReference type="EMBL" id="DBA21876.1"/>
    </source>
</evidence>
<dbReference type="InterPro" id="IPR045864">
    <property type="entry name" value="aa-tRNA-synth_II/BPL/LPL"/>
</dbReference>
<comment type="caution">
    <text evidence="6">The sequence shown here is derived from an EMBL/GenBank/DDBJ whole genome shotgun (WGS) entry which is preliminary data.</text>
</comment>
<dbReference type="InterPro" id="IPR027031">
    <property type="entry name" value="Gly-tRNA_synthase/POLG2"/>
</dbReference>
<dbReference type="SUPFAM" id="SSF55681">
    <property type="entry name" value="Class II aaRS and biotin synthetases"/>
    <property type="match status" value="1"/>
</dbReference>
<dbReference type="EMBL" id="DYDO01000006">
    <property type="protein sequence ID" value="DBA21876.1"/>
    <property type="molecule type" value="Genomic_DNA"/>
</dbReference>
<dbReference type="PANTHER" id="PTHR10745:SF8">
    <property type="entry name" value="DNA POLYMERASE SUBUNIT GAMMA-2, MITOCHONDRIAL"/>
    <property type="match status" value="1"/>
</dbReference>
<keyword evidence="7" id="KW-1185">Reference proteome</keyword>
<evidence type="ECO:0000256" key="3">
    <source>
        <dbReference type="ARBA" id="ARBA00022946"/>
    </source>
</evidence>
<accession>A0AAV3AC22</accession>
<gene>
    <name evidence="6" type="ORF">GDO54_012993</name>
</gene>
<evidence type="ECO:0000259" key="5">
    <source>
        <dbReference type="Pfam" id="PF03129"/>
    </source>
</evidence>
<evidence type="ECO:0000313" key="7">
    <source>
        <dbReference type="Proteomes" id="UP001181693"/>
    </source>
</evidence>
<dbReference type="AlphaFoldDB" id="A0AAV3AC22"/>
<dbReference type="Pfam" id="PF03129">
    <property type="entry name" value="HGTP_anticodon"/>
    <property type="match status" value="1"/>
</dbReference>
<dbReference type="Gene3D" id="3.40.50.800">
    <property type="entry name" value="Anticodon-binding domain"/>
    <property type="match status" value="1"/>
</dbReference>
<feature type="domain" description="Anticodon-binding" evidence="5">
    <location>
        <begin position="340"/>
        <end position="428"/>
    </location>
</feature>
<organism evidence="6 7">
    <name type="scientific">Pyxicephalus adspersus</name>
    <name type="common">African bullfrog</name>
    <dbReference type="NCBI Taxonomy" id="30357"/>
    <lineage>
        <taxon>Eukaryota</taxon>
        <taxon>Metazoa</taxon>
        <taxon>Chordata</taxon>
        <taxon>Craniata</taxon>
        <taxon>Vertebrata</taxon>
        <taxon>Euteleostomi</taxon>
        <taxon>Amphibia</taxon>
        <taxon>Batrachia</taxon>
        <taxon>Anura</taxon>
        <taxon>Neobatrachia</taxon>
        <taxon>Ranoidea</taxon>
        <taxon>Pyxicephalidae</taxon>
        <taxon>Pyxicephalinae</taxon>
        <taxon>Pyxicephalus</taxon>
    </lineage>
</organism>
<protein>
    <recommendedName>
        <fullName evidence="5">Anticodon-binding domain-containing protein</fullName>
    </recommendedName>
</protein>
<reference evidence="6" key="1">
    <citation type="thesis" date="2020" institute="ProQuest LLC" country="789 East Eisenhower Parkway, Ann Arbor, MI, USA">
        <title>Comparative Genomics and Chromosome Evolution.</title>
        <authorList>
            <person name="Mudd A.B."/>
        </authorList>
    </citation>
    <scope>NUCLEOTIDE SEQUENCE</scope>
    <source>
        <strain evidence="6">1538</strain>
        <tissue evidence="6">Blood</tissue>
    </source>
</reference>
<dbReference type="SUPFAM" id="SSF52954">
    <property type="entry name" value="Class II aaRS ABD-related"/>
    <property type="match status" value="1"/>
</dbReference>
<keyword evidence="4" id="KW-0496">Mitochondrion</keyword>
<sequence length="437" mass="49251">MSPCMMGLARIGRTRRTVPASPLLQSRRLAASDRDHGDLLDLCRRRNFLLGEEMTPPSVLGGGHSLGPLGAQLKRNFVQEWWDAMVLHREQVLPIESLCHLPVTSNPSPRAAMMTLPKSCLGQNQDPTREELGKMADLRQDLLYGALHNYLSCLDLLNRKLPFGIAEVGRCFHPITDKDICRVGEKTAASLAWFSSAKTCTQWRDYWLRQRLLWWRKFAQVPSRFTSDDQHDEEGRKKAVIQYEFPWGKETIEHLSSMDDSALTQIHHGPVANLHGRDGRKSIIPHVVWVSGDVERGLLAYLSDALQVTENPTSRGRDQRRMVLKIHPSLAPIKVAVDLGKGPAADLRLVCQGLCTELRGRGISVWPGYLETLQTPMEQLFTKYDETGVLFTALVSDTTLQSGLLQLRSRDTTIKETMHISKLSDFLTHYMTAALKL</sequence>
<keyword evidence="3" id="KW-0809">Transit peptide</keyword>
<dbReference type="PANTHER" id="PTHR10745">
    <property type="entry name" value="GLYCYL-TRNA SYNTHETASE/DNA POLYMERASE SUBUNIT GAMMA-2"/>
    <property type="match status" value="1"/>
</dbReference>
<dbReference type="Gene3D" id="3.30.930.10">
    <property type="entry name" value="Bira Bifunctional Protein, Domain 2"/>
    <property type="match status" value="1"/>
</dbReference>
<dbReference type="InterPro" id="IPR042064">
    <property type="entry name" value="POLG2_C"/>
</dbReference>
<dbReference type="GO" id="GO:0006264">
    <property type="term" value="P:mitochondrial DNA replication"/>
    <property type="evidence" value="ECO:0007669"/>
    <property type="project" value="TreeGrafter"/>
</dbReference>